<organism evidence="3 4">
    <name type="scientific">Fodinicola feengrottensis</name>
    <dbReference type="NCBI Taxonomy" id="435914"/>
    <lineage>
        <taxon>Bacteria</taxon>
        <taxon>Bacillati</taxon>
        <taxon>Actinomycetota</taxon>
        <taxon>Actinomycetes</taxon>
        <taxon>Mycobacteriales</taxon>
        <taxon>Fodinicola</taxon>
    </lineage>
</organism>
<comment type="caution">
    <text evidence="3">The sequence shown here is derived from an EMBL/GenBank/DDBJ whole genome shotgun (WGS) entry which is preliminary data.</text>
</comment>
<keyword evidence="2" id="KW-0472">Membrane</keyword>
<feature type="region of interest" description="Disordered" evidence="1">
    <location>
        <begin position="1"/>
        <end position="24"/>
    </location>
</feature>
<name>A0ABN2IYT6_9ACTN</name>
<dbReference type="EMBL" id="BAAANY010000038">
    <property type="protein sequence ID" value="GAA1714421.1"/>
    <property type="molecule type" value="Genomic_DNA"/>
</dbReference>
<feature type="region of interest" description="Disordered" evidence="1">
    <location>
        <begin position="111"/>
        <end position="137"/>
    </location>
</feature>
<keyword evidence="2" id="KW-0812">Transmembrane</keyword>
<keyword evidence="4" id="KW-1185">Reference proteome</keyword>
<sequence>MSTDMSPEDRLRESLARRAAATPTPSFTTRALVRRGRRVRRTRQVGAVTAVVASIALILTGIVVGTNVLGHHKAEPVRPAPVITHVRTTAIVETVQLPAIGGCPAGTWSFDGGGTSDSHGGPLALEAKPTAKSPNGDPVVPQHDFNSDGKPEVLRKLTCRAGQRTEAIVAVTKAGSTAWTTLGGPIVSKPISSASDEITDYYITKGSLGGSTYQYIISASGTYAWDTDLHDWHTWGG</sequence>
<keyword evidence="2" id="KW-1133">Transmembrane helix</keyword>
<dbReference type="Proteomes" id="UP001500618">
    <property type="component" value="Unassembled WGS sequence"/>
</dbReference>
<feature type="transmembrane region" description="Helical" evidence="2">
    <location>
        <begin position="45"/>
        <end position="69"/>
    </location>
</feature>
<gene>
    <name evidence="3" type="ORF">GCM10009765_74280</name>
</gene>
<dbReference type="RefSeq" id="WP_163569621.1">
    <property type="nucleotide sequence ID" value="NZ_BAAANY010000038.1"/>
</dbReference>
<evidence type="ECO:0000256" key="2">
    <source>
        <dbReference type="SAM" id="Phobius"/>
    </source>
</evidence>
<feature type="compositionally biased region" description="Basic and acidic residues" evidence="1">
    <location>
        <begin position="7"/>
        <end position="16"/>
    </location>
</feature>
<evidence type="ECO:0000313" key="4">
    <source>
        <dbReference type="Proteomes" id="UP001500618"/>
    </source>
</evidence>
<protein>
    <recommendedName>
        <fullName evidence="5">VCBS repeat-containing protein</fullName>
    </recommendedName>
</protein>
<evidence type="ECO:0008006" key="5">
    <source>
        <dbReference type="Google" id="ProtNLM"/>
    </source>
</evidence>
<reference evidence="3 4" key="1">
    <citation type="journal article" date="2019" name="Int. J. Syst. Evol. Microbiol.">
        <title>The Global Catalogue of Microorganisms (GCM) 10K type strain sequencing project: providing services to taxonomists for standard genome sequencing and annotation.</title>
        <authorList>
            <consortium name="The Broad Institute Genomics Platform"/>
            <consortium name="The Broad Institute Genome Sequencing Center for Infectious Disease"/>
            <person name="Wu L."/>
            <person name="Ma J."/>
        </authorList>
    </citation>
    <scope>NUCLEOTIDE SEQUENCE [LARGE SCALE GENOMIC DNA]</scope>
    <source>
        <strain evidence="3 4">JCM 14718</strain>
    </source>
</reference>
<proteinExistence type="predicted"/>
<evidence type="ECO:0000313" key="3">
    <source>
        <dbReference type="EMBL" id="GAA1714421.1"/>
    </source>
</evidence>
<accession>A0ABN2IYT6</accession>
<evidence type="ECO:0000256" key="1">
    <source>
        <dbReference type="SAM" id="MobiDB-lite"/>
    </source>
</evidence>